<feature type="active site" description="Cysteine persulfide intermediate" evidence="1">
    <location>
        <position position="114"/>
    </location>
</feature>
<gene>
    <name evidence="1" type="primary">fdhD</name>
    <name evidence="3" type="ORF">SAMN04488094_101121</name>
</gene>
<keyword evidence="1" id="KW-0501">Molybdenum cofactor biosynthesis</keyword>
<feature type="compositionally biased region" description="Pro residues" evidence="2">
    <location>
        <begin position="1"/>
        <end position="11"/>
    </location>
</feature>
<dbReference type="SUPFAM" id="SSF53927">
    <property type="entry name" value="Cytidine deaminase-like"/>
    <property type="match status" value="1"/>
</dbReference>
<dbReference type="RefSeq" id="WP_093358442.1">
    <property type="nucleotide sequence ID" value="NZ_FOLG01000001.1"/>
</dbReference>
<keyword evidence="1" id="KW-0963">Cytoplasm</keyword>
<protein>
    <recommendedName>
        <fullName evidence="1">Sulfur carrier protein FdhD</fullName>
    </recommendedName>
</protein>
<evidence type="ECO:0000256" key="2">
    <source>
        <dbReference type="SAM" id="MobiDB-lite"/>
    </source>
</evidence>
<proteinExistence type="inferred from homology"/>
<feature type="region of interest" description="Disordered" evidence="2">
    <location>
        <begin position="1"/>
        <end position="23"/>
    </location>
</feature>
<accession>A0A1I1DB81</accession>
<comment type="function">
    <text evidence="1">Required for formate dehydrogenase (FDH) activity. Acts as a sulfur carrier protein that transfers sulfur from IscS to the molybdenum cofactor prior to its insertion into FDH.</text>
</comment>
<reference evidence="3 4" key="1">
    <citation type="submission" date="2016-10" db="EMBL/GenBank/DDBJ databases">
        <authorList>
            <person name="de Groot N.N."/>
        </authorList>
    </citation>
    <scope>NUCLEOTIDE SEQUENCE [LARGE SCALE GENOMIC DNA]</scope>
    <source>
        <strain evidence="3 4">DSM 19548</strain>
    </source>
</reference>
<dbReference type="Proteomes" id="UP000198728">
    <property type="component" value="Unassembled WGS sequence"/>
</dbReference>
<dbReference type="HAMAP" id="MF_00187">
    <property type="entry name" value="FdhD"/>
    <property type="match status" value="1"/>
</dbReference>
<dbReference type="InterPro" id="IPR003786">
    <property type="entry name" value="FdhD"/>
</dbReference>
<dbReference type="PANTHER" id="PTHR30592:SF4">
    <property type="entry name" value="SULFUR CARRIER PROTEIN FDHD"/>
    <property type="match status" value="1"/>
</dbReference>
<comment type="similarity">
    <text evidence="1">Belongs to the FdhD family.</text>
</comment>
<dbReference type="EMBL" id="FOLG01000001">
    <property type="protein sequence ID" value="SFB72279.1"/>
    <property type="molecule type" value="Genomic_DNA"/>
</dbReference>
<keyword evidence="4" id="KW-1185">Reference proteome</keyword>
<dbReference type="GO" id="GO:0097163">
    <property type="term" value="F:sulfur carrier activity"/>
    <property type="evidence" value="ECO:0007669"/>
    <property type="project" value="UniProtKB-UniRule"/>
</dbReference>
<dbReference type="GO" id="GO:0005737">
    <property type="term" value="C:cytoplasm"/>
    <property type="evidence" value="ECO:0007669"/>
    <property type="project" value="UniProtKB-SubCell"/>
</dbReference>
<sequence>MLPDYPMLPDPTDPRLTRRIAGTDHTGASTEISVVEERPLTIFLNSQEIVTAMTIGDYPDYLALGFLRNQGMLLNDDTVTGVDYDEELETVVVRTARETSYEDKVRKKTRTSGCAVGTVFGDMMEGLEGLRLPAAEVRTSWLYALAKEINTTPSLYLEAGAIHGTVLCQRERPLVYMEDVGRHNAVDKIAGFMFRHGVTPEDKILYTTGRLTSEMVIKTAQMGIPVLVSRSGFTAWGVEIARRVGLTLVGRMRGQRFVCLSGEERLIRDADPAHEAEEASKHRRKAAQDG</sequence>
<organism evidence="3 4">
    <name type="scientific">Tropicimonas isoalkanivorans</name>
    <dbReference type="NCBI Taxonomy" id="441112"/>
    <lineage>
        <taxon>Bacteria</taxon>
        <taxon>Pseudomonadati</taxon>
        <taxon>Pseudomonadota</taxon>
        <taxon>Alphaproteobacteria</taxon>
        <taxon>Rhodobacterales</taxon>
        <taxon>Roseobacteraceae</taxon>
        <taxon>Tropicimonas</taxon>
    </lineage>
</organism>
<evidence type="ECO:0000256" key="1">
    <source>
        <dbReference type="HAMAP-Rule" id="MF_00187"/>
    </source>
</evidence>
<dbReference type="OrthoDB" id="3197277at2"/>
<name>A0A1I1DB81_9RHOB</name>
<dbReference type="GO" id="GO:0006777">
    <property type="term" value="P:Mo-molybdopterin cofactor biosynthetic process"/>
    <property type="evidence" value="ECO:0007669"/>
    <property type="project" value="UniProtKB-UniRule"/>
</dbReference>
<dbReference type="Pfam" id="PF02634">
    <property type="entry name" value="FdhD-NarQ"/>
    <property type="match status" value="1"/>
</dbReference>
<dbReference type="Gene3D" id="3.10.20.10">
    <property type="match status" value="1"/>
</dbReference>
<evidence type="ECO:0000313" key="4">
    <source>
        <dbReference type="Proteomes" id="UP000198728"/>
    </source>
</evidence>
<dbReference type="PIRSF" id="PIRSF015626">
    <property type="entry name" value="FdhD"/>
    <property type="match status" value="1"/>
</dbReference>
<dbReference type="PANTHER" id="PTHR30592">
    <property type="entry name" value="FORMATE DEHYDROGENASE"/>
    <property type="match status" value="1"/>
</dbReference>
<comment type="subcellular location">
    <subcellularLocation>
        <location evidence="1">Cytoplasm</location>
    </subcellularLocation>
</comment>
<dbReference type="Gene3D" id="3.40.140.10">
    <property type="entry name" value="Cytidine Deaminase, domain 2"/>
    <property type="match status" value="1"/>
</dbReference>
<dbReference type="AlphaFoldDB" id="A0A1I1DB81"/>
<comment type="caution">
    <text evidence="1">Lacks conserved residue(s) required for the propagation of feature annotation.</text>
</comment>
<dbReference type="GO" id="GO:0016783">
    <property type="term" value="F:sulfurtransferase activity"/>
    <property type="evidence" value="ECO:0007669"/>
    <property type="project" value="InterPro"/>
</dbReference>
<evidence type="ECO:0000313" key="3">
    <source>
        <dbReference type="EMBL" id="SFB72279.1"/>
    </source>
</evidence>
<dbReference type="STRING" id="441112.SAMN04488094_101121"/>
<dbReference type="InterPro" id="IPR016193">
    <property type="entry name" value="Cytidine_deaminase-like"/>
</dbReference>
<feature type="region of interest" description="Disordered" evidence="2">
    <location>
        <begin position="271"/>
        <end position="290"/>
    </location>
</feature>